<keyword evidence="1" id="KW-0472">Membrane</keyword>
<accession>A0AA96LE28</accession>
<evidence type="ECO:0000256" key="1">
    <source>
        <dbReference type="SAM" id="Phobius"/>
    </source>
</evidence>
<keyword evidence="1" id="KW-0812">Transmembrane</keyword>
<dbReference type="Proteomes" id="UP001305702">
    <property type="component" value="Chromosome"/>
</dbReference>
<gene>
    <name evidence="2" type="ORF">MJA45_28535</name>
</gene>
<feature type="transmembrane region" description="Helical" evidence="1">
    <location>
        <begin position="14"/>
        <end position="35"/>
    </location>
</feature>
<proteinExistence type="predicted"/>
<protein>
    <submittedName>
        <fullName evidence="2">DUF4446 family protein</fullName>
    </submittedName>
</protein>
<keyword evidence="3" id="KW-1185">Reference proteome</keyword>
<dbReference type="KEGG" id="paun:MJA45_28535"/>
<reference evidence="2 3" key="1">
    <citation type="submission" date="2022-02" db="EMBL/GenBank/DDBJ databases">
        <title>Paenibacillus sp. MBLB1776 Whole Genome Shotgun Sequencing.</title>
        <authorList>
            <person name="Hwang C.Y."/>
            <person name="Cho E.-S."/>
            <person name="Seo M.-J."/>
        </authorList>
    </citation>
    <scope>NUCLEOTIDE SEQUENCE [LARGE SCALE GENOMIC DNA]</scope>
    <source>
        <strain evidence="2 3">MBLB1776</strain>
    </source>
</reference>
<dbReference type="InterPro" id="IPR027981">
    <property type="entry name" value="DUF4446"/>
</dbReference>
<name>A0AA96LE28_9BACL</name>
<dbReference type="EMBL" id="CP130318">
    <property type="protein sequence ID" value="WNQ11494.1"/>
    <property type="molecule type" value="Genomic_DNA"/>
</dbReference>
<organism evidence="2 3">
    <name type="scientific">Paenibacillus aurantius</name>
    <dbReference type="NCBI Taxonomy" id="2918900"/>
    <lineage>
        <taxon>Bacteria</taxon>
        <taxon>Bacillati</taxon>
        <taxon>Bacillota</taxon>
        <taxon>Bacilli</taxon>
        <taxon>Bacillales</taxon>
        <taxon>Paenibacillaceae</taxon>
        <taxon>Paenibacillus</taxon>
    </lineage>
</organism>
<evidence type="ECO:0000313" key="2">
    <source>
        <dbReference type="EMBL" id="WNQ11494.1"/>
    </source>
</evidence>
<dbReference type="RefSeq" id="WP_315605270.1">
    <property type="nucleotide sequence ID" value="NZ_CP130318.1"/>
</dbReference>
<sequence length="167" mass="18918">MTTLGNGTILDPEVYFAASLLLFALTLLLILIVWIKLRRMKKRYKQLLNGTSSTNVEELLIGMQARLDGFQEGVSHYSKAIDELQEQMKTSKTKVEVHRYNAFHHTGSDLSFSIAIVNEYQDGLVLTGIHSREETYLYVKPLEKGQSKYALSPEEKHVIGLTASKKE</sequence>
<keyword evidence="1" id="KW-1133">Transmembrane helix</keyword>
<dbReference type="AlphaFoldDB" id="A0AA96LE28"/>
<dbReference type="Pfam" id="PF14584">
    <property type="entry name" value="DUF4446"/>
    <property type="match status" value="1"/>
</dbReference>
<evidence type="ECO:0000313" key="3">
    <source>
        <dbReference type="Proteomes" id="UP001305702"/>
    </source>
</evidence>